<feature type="compositionally biased region" description="Acidic residues" evidence="2">
    <location>
        <begin position="214"/>
        <end position="224"/>
    </location>
</feature>
<feature type="coiled-coil region" evidence="1">
    <location>
        <begin position="51"/>
        <end position="102"/>
    </location>
</feature>
<evidence type="ECO:0000256" key="2">
    <source>
        <dbReference type="SAM" id="MobiDB-lite"/>
    </source>
</evidence>
<evidence type="ECO:0008006" key="5">
    <source>
        <dbReference type="Google" id="ProtNLM"/>
    </source>
</evidence>
<feature type="region of interest" description="Disordered" evidence="2">
    <location>
        <begin position="326"/>
        <end position="349"/>
    </location>
</feature>
<dbReference type="EnsemblMetazoa" id="G15791.2">
    <property type="protein sequence ID" value="G15791.2:cds"/>
    <property type="gene ID" value="G15791"/>
</dbReference>
<organism evidence="3 4">
    <name type="scientific">Magallana gigas</name>
    <name type="common">Pacific oyster</name>
    <name type="synonym">Crassostrea gigas</name>
    <dbReference type="NCBI Taxonomy" id="29159"/>
    <lineage>
        <taxon>Eukaryota</taxon>
        <taxon>Metazoa</taxon>
        <taxon>Spiralia</taxon>
        <taxon>Lophotrochozoa</taxon>
        <taxon>Mollusca</taxon>
        <taxon>Bivalvia</taxon>
        <taxon>Autobranchia</taxon>
        <taxon>Pteriomorphia</taxon>
        <taxon>Ostreida</taxon>
        <taxon>Ostreoidea</taxon>
        <taxon>Ostreidae</taxon>
        <taxon>Magallana</taxon>
    </lineage>
</organism>
<evidence type="ECO:0000313" key="4">
    <source>
        <dbReference type="Proteomes" id="UP000005408"/>
    </source>
</evidence>
<dbReference type="EnsemblMetazoa" id="G15791.1">
    <property type="protein sequence ID" value="G15791.1:cds"/>
    <property type="gene ID" value="G15791"/>
</dbReference>
<dbReference type="OMA" id="RCRRLFM"/>
<evidence type="ECO:0000313" key="3">
    <source>
        <dbReference type="EnsemblMetazoa" id="G15791.1:cds"/>
    </source>
</evidence>
<dbReference type="Proteomes" id="UP000005408">
    <property type="component" value="Unassembled WGS sequence"/>
</dbReference>
<evidence type="ECO:0000256" key="1">
    <source>
        <dbReference type="SAM" id="Coils"/>
    </source>
</evidence>
<dbReference type="PANTHER" id="PTHR14817">
    <property type="entry name" value="COILED-COIL DOMAIN-CONTAINING PROTEIN 15"/>
    <property type="match status" value="1"/>
</dbReference>
<dbReference type="InterPro" id="IPR037693">
    <property type="entry name" value="CCDC15"/>
</dbReference>
<accession>A0A8W8IX52</accession>
<feature type="region of interest" description="Disordered" evidence="2">
    <location>
        <begin position="204"/>
        <end position="230"/>
    </location>
</feature>
<protein>
    <recommendedName>
        <fullName evidence="5">Coiled-coil domain-containing protein 15</fullName>
    </recommendedName>
</protein>
<feature type="region of interest" description="Disordered" evidence="2">
    <location>
        <begin position="247"/>
        <end position="272"/>
    </location>
</feature>
<keyword evidence="1" id="KW-0175">Coiled coil</keyword>
<dbReference type="AlphaFoldDB" id="A0A8W8IX52"/>
<proteinExistence type="predicted"/>
<sequence>MAAKTNAVGLRKITKPVISTDVMGNRNVEVRAVGAWVQPACSIPSEGVVAAEQEEARIRQAQAEKEAKLKKFREDVKNRVRLMEKARKQKELEKSYNAFEHEQSVMQQSAFNENVVPRKDSCLIRKHGSHEIKHTRPPSSYDGNLRNSDSIQEQAFIDHTEEVHKVTRQARNKLVSKQILTDDLISDGLPGGVWKVSVSRDLPVRSSAEKKVQDEDEDFEDESQDKENESLDPVDKVVQFNLQPTYHEIKPGKPRCKSAHASLESQGHRKKPVPDIYAGVHKEEQKKQQKIQQATYRRLFMDIEREQVKENIRRKEHSKRIQKLKLEKEEQRRNEEEMSLRSVEPRDPLTGETSFEALQREIEEHRHVVQVLRENEERIRKVKEMERFVEALKQQLKEKMDKRGVELPPLCCCGMTLWDTNPDTCANNCVFYRNPKGYAKALQSLLMTNEVS</sequence>
<keyword evidence="4" id="KW-1185">Reference proteome</keyword>
<dbReference type="PANTHER" id="PTHR14817:SF2">
    <property type="entry name" value="COILED-COIL DOMAIN-CONTAINING PROTEIN 15"/>
    <property type="match status" value="1"/>
</dbReference>
<name>A0A8W8IX52_MAGGI</name>
<reference evidence="3" key="1">
    <citation type="submission" date="2022-08" db="UniProtKB">
        <authorList>
            <consortium name="EnsemblMetazoa"/>
        </authorList>
    </citation>
    <scope>IDENTIFICATION</scope>
    <source>
        <strain evidence="3">05x7-T-G4-1.051#20</strain>
    </source>
</reference>
<dbReference type="GO" id="GO:0005813">
    <property type="term" value="C:centrosome"/>
    <property type="evidence" value="ECO:0007669"/>
    <property type="project" value="TreeGrafter"/>
</dbReference>
<dbReference type="OrthoDB" id="10007210at2759"/>